<evidence type="ECO:0000256" key="1">
    <source>
        <dbReference type="SAM" id="MobiDB-lite"/>
    </source>
</evidence>
<feature type="region of interest" description="Disordered" evidence="1">
    <location>
        <begin position="392"/>
        <end position="459"/>
    </location>
</feature>
<accession>A0A0C2TLQ1</accession>
<proteinExistence type="predicted"/>
<dbReference type="InParanoid" id="A0A0C2TLQ1"/>
<name>A0A0C2TLQ1_AMAMK</name>
<dbReference type="OrthoDB" id="3363734at2759"/>
<dbReference type="InterPro" id="IPR011333">
    <property type="entry name" value="SKP1/BTB/POZ_sf"/>
</dbReference>
<evidence type="ECO:0000313" key="3">
    <source>
        <dbReference type="Proteomes" id="UP000054549"/>
    </source>
</evidence>
<dbReference type="AlphaFoldDB" id="A0A0C2TLQ1"/>
<feature type="region of interest" description="Disordered" evidence="1">
    <location>
        <begin position="1"/>
        <end position="111"/>
    </location>
</feature>
<dbReference type="Gene3D" id="3.30.710.10">
    <property type="entry name" value="Potassium Channel Kv1.1, Chain A"/>
    <property type="match status" value="1"/>
</dbReference>
<feature type="compositionally biased region" description="Pro residues" evidence="1">
    <location>
        <begin position="101"/>
        <end position="110"/>
    </location>
</feature>
<dbReference type="Proteomes" id="UP000054549">
    <property type="component" value="Unassembled WGS sequence"/>
</dbReference>
<protein>
    <submittedName>
        <fullName evidence="2">Uncharacterized protein</fullName>
    </submittedName>
</protein>
<dbReference type="EMBL" id="KN818229">
    <property type="protein sequence ID" value="KIL68029.1"/>
    <property type="molecule type" value="Genomic_DNA"/>
</dbReference>
<feature type="compositionally biased region" description="Polar residues" evidence="1">
    <location>
        <begin position="9"/>
        <end position="35"/>
    </location>
</feature>
<evidence type="ECO:0000313" key="2">
    <source>
        <dbReference type="EMBL" id="KIL68029.1"/>
    </source>
</evidence>
<reference evidence="2 3" key="1">
    <citation type="submission" date="2014-04" db="EMBL/GenBank/DDBJ databases">
        <title>Evolutionary Origins and Diversification of the Mycorrhizal Mutualists.</title>
        <authorList>
            <consortium name="DOE Joint Genome Institute"/>
            <consortium name="Mycorrhizal Genomics Consortium"/>
            <person name="Kohler A."/>
            <person name="Kuo A."/>
            <person name="Nagy L.G."/>
            <person name="Floudas D."/>
            <person name="Copeland A."/>
            <person name="Barry K.W."/>
            <person name="Cichocki N."/>
            <person name="Veneault-Fourrey C."/>
            <person name="LaButti K."/>
            <person name="Lindquist E.A."/>
            <person name="Lipzen A."/>
            <person name="Lundell T."/>
            <person name="Morin E."/>
            <person name="Murat C."/>
            <person name="Riley R."/>
            <person name="Ohm R."/>
            <person name="Sun H."/>
            <person name="Tunlid A."/>
            <person name="Henrissat B."/>
            <person name="Grigoriev I.V."/>
            <person name="Hibbett D.S."/>
            <person name="Martin F."/>
        </authorList>
    </citation>
    <scope>NUCLEOTIDE SEQUENCE [LARGE SCALE GENOMIC DNA]</scope>
    <source>
        <strain evidence="2 3">Koide BX008</strain>
    </source>
</reference>
<sequence length="459" mass="51451">MHHKPHRPSISNTMQWLSRTATQQPSSRYTPSKPTRISEPQLIRSIELLSQPRSGALGTGATVVRTPEEALRDARVRLAPEGFDARPKKSSQKRDVRSPQQSPPLPPLPLPEEDEAIFLSETEGPPPLSKVAPLPSSAYPEEDAIEAKIAQVSVDEQVVLRNSRVCAPEDLMMLPLAFGVPPTMPPPSFEPILLSEPSSERVDPMNTIVTLETSTETYNTSLNTLLSKPSYLADYLRSLLPRRRTRSDASSMYSTASDIAARQELSSPAYIPPCRIHIFLDRPSVPYAHILTYLRSSSNRKGDQEVTLPFKVQLVHNYTQERLETLLELRDEAAFLNLVGLQKLCEEELQSRQGTILIHRSYDHDSNTLGSVHSQHASVYSHHTLIERIEGDIRPHSCSSSKSVIKDRHLQRSDSKGSKHDSEPQRARQVPTPESWTEPRGKTTRHRRSPSRSPPAGWI</sequence>
<feature type="compositionally biased region" description="Basic and acidic residues" evidence="1">
    <location>
        <begin position="66"/>
        <end position="97"/>
    </location>
</feature>
<organism evidence="2 3">
    <name type="scientific">Amanita muscaria (strain Koide BX008)</name>
    <dbReference type="NCBI Taxonomy" id="946122"/>
    <lineage>
        <taxon>Eukaryota</taxon>
        <taxon>Fungi</taxon>
        <taxon>Dikarya</taxon>
        <taxon>Basidiomycota</taxon>
        <taxon>Agaricomycotina</taxon>
        <taxon>Agaricomycetes</taxon>
        <taxon>Agaricomycetidae</taxon>
        <taxon>Agaricales</taxon>
        <taxon>Pluteineae</taxon>
        <taxon>Amanitaceae</taxon>
        <taxon>Amanita</taxon>
    </lineage>
</organism>
<keyword evidence="3" id="KW-1185">Reference proteome</keyword>
<gene>
    <name evidence="2" type="ORF">M378DRAFT_176806</name>
</gene>
<dbReference type="STRING" id="946122.A0A0C2TLQ1"/>
<feature type="compositionally biased region" description="Basic and acidic residues" evidence="1">
    <location>
        <begin position="404"/>
        <end position="426"/>
    </location>
</feature>
<dbReference type="HOGENOM" id="CLU_548729_0_0_1"/>